<keyword evidence="1" id="KW-0812">Transmembrane</keyword>
<sequence length="63" mass="7201">MKTLIALAIVIVVLFYIPMFKWLSEMMVSTIELGMLLYWIVLTLLAIIIGFKILERTLKGEVG</sequence>
<name>A0A7J3I7H4_9CREN</name>
<reference evidence="2" key="1">
    <citation type="journal article" date="2020" name="mSystems">
        <title>Genome- and Community-Level Interaction Insights into Carbon Utilization and Element Cycling Functions of Hydrothermarchaeota in Hydrothermal Sediment.</title>
        <authorList>
            <person name="Zhou Z."/>
            <person name="Liu Y."/>
            <person name="Xu W."/>
            <person name="Pan J."/>
            <person name="Luo Z.H."/>
            <person name="Li M."/>
        </authorList>
    </citation>
    <scope>NUCLEOTIDE SEQUENCE [LARGE SCALE GENOMIC DNA]</scope>
    <source>
        <strain evidence="2">SpSt-618</strain>
    </source>
</reference>
<proteinExistence type="predicted"/>
<evidence type="ECO:0000313" key="2">
    <source>
        <dbReference type="EMBL" id="HGN36573.1"/>
    </source>
</evidence>
<accession>A0A7J3I7H4</accession>
<comment type="caution">
    <text evidence="2">The sequence shown here is derived from an EMBL/GenBank/DDBJ whole genome shotgun (WGS) entry which is preliminary data.</text>
</comment>
<evidence type="ECO:0000256" key="1">
    <source>
        <dbReference type="SAM" id="Phobius"/>
    </source>
</evidence>
<gene>
    <name evidence="2" type="ORF">ENT87_03370</name>
</gene>
<protein>
    <submittedName>
        <fullName evidence="2">Uncharacterized protein</fullName>
    </submittedName>
</protein>
<feature type="transmembrane region" description="Helical" evidence="1">
    <location>
        <begin position="5"/>
        <end position="24"/>
    </location>
</feature>
<dbReference type="AlphaFoldDB" id="A0A7J3I7H4"/>
<dbReference type="EMBL" id="DTAI01000094">
    <property type="protein sequence ID" value="HGN36573.1"/>
    <property type="molecule type" value="Genomic_DNA"/>
</dbReference>
<organism evidence="2">
    <name type="scientific">Ignisphaera aggregans</name>
    <dbReference type="NCBI Taxonomy" id="334771"/>
    <lineage>
        <taxon>Archaea</taxon>
        <taxon>Thermoproteota</taxon>
        <taxon>Thermoprotei</taxon>
        <taxon>Desulfurococcales</taxon>
        <taxon>Desulfurococcaceae</taxon>
        <taxon>Ignisphaera</taxon>
    </lineage>
</organism>
<feature type="transmembrane region" description="Helical" evidence="1">
    <location>
        <begin position="36"/>
        <end position="54"/>
    </location>
</feature>
<keyword evidence="1" id="KW-1133">Transmembrane helix</keyword>
<keyword evidence="1" id="KW-0472">Membrane</keyword>